<dbReference type="InterPro" id="IPR035919">
    <property type="entry name" value="EAL_sf"/>
</dbReference>
<dbReference type="SUPFAM" id="SSF55785">
    <property type="entry name" value="PYP-like sensor domain (PAS domain)"/>
    <property type="match status" value="1"/>
</dbReference>
<dbReference type="InterPro" id="IPR001789">
    <property type="entry name" value="Sig_transdc_resp-reg_receiver"/>
</dbReference>
<dbReference type="Gene3D" id="3.20.20.450">
    <property type="entry name" value="EAL domain"/>
    <property type="match status" value="1"/>
</dbReference>
<dbReference type="InterPro" id="IPR000700">
    <property type="entry name" value="PAS-assoc_C"/>
</dbReference>
<dbReference type="InterPro" id="IPR001633">
    <property type="entry name" value="EAL_dom"/>
</dbReference>
<dbReference type="SUPFAM" id="SSF141868">
    <property type="entry name" value="EAL domain-like"/>
    <property type="match status" value="1"/>
</dbReference>
<dbReference type="EMBL" id="SGWV01000008">
    <property type="protein sequence ID" value="RZS57249.1"/>
    <property type="molecule type" value="Genomic_DNA"/>
</dbReference>
<dbReference type="Gene3D" id="3.30.70.270">
    <property type="match status" value="1"/>
</dbReference>
<dbReference type="CDD" id="cd01948">
    <property type="entry name" value="EAL"/>
    <property type="match status" value="1"/>
</dbReference>
<dbReference type="InterPro" id="IPR043128">
    <property type="entry name" value="Rev_trsase/Diguanyl_cyclase"/>
</dbReference>
<dbReference type="InterPro" id="IPR000014">
    <property type="entry name" value="PAS"/>
</dbReference>
<dbReference type="RefSeq" id="WP_130481642.1">
    <property type="nucleotide sequence ID" value="NZ_SGWV01000008.1"/>
</dbReference>
<dbReference type="SUPFAM" id="SSF52172">
    <property type="entry name" value="CheY-like"/>
    <property type="match status" value="1"/>
</dbReference>
<dbReference type="OrthoDB" id="9813903at2"/>
<dbReference type="SMART" id="SM00052">
    <property type="entry name" value="EAL"/>
    <property type="match status" value="1"/>
</dbReference>
<dbReference type="InterPro" id="IPR000160">
    <property type="entry name" value="GGDEF_dom"/>
</dbReference>
<dbReference type="Gene3D" id="3.30.450.20">
    <property type="entry name" value="PAS domain"/>
    <property type="match status" value="1"/>
</dbReference>
<dbReference type="SMART" id="SM00086">
    <property type="entry name" value="PAC"/>
    <property type="match status" value="1"/>
</dbReference>
<dbReference type="PROSITE" id="PS50110">
    <property type="entry name" value="RESPONSE_REGULATORY"/>
    <property type="match status" value="1"/>
</dbReference>
<dbReference type="InterPro" id="IPR001610">
    <property type="entry name" value="PAC"/>
</dbReference>
<feature type="modified residue" description="4-aspartylphosphate" evidence="1">
    <location>
        <position position="68"/>
    </location>
</feature>
<dbReference type="NCBIfam" id="TIGR00254">
    <property type="entry name" value="GGDEF"/>
    <property type="match status" value="2"/>
</dbReference>
<dbReference type="CDD" id="cd00130">
    <property type="entry name" value="PAS"/>
    <property type="match status" value="1"/>
</dbReference>
<dbReference type="InterPro" id="IPR029787">
    <property type="entry name" value="Nucleotide_cyclase"/>
</dbReference>
<dbReference type="InterPro" id="IPR052155">
    <property type="entry name" value="Biofilm_reg_signaling"/>
</dbReference>
<feature type="domain" description="EAL" evidence="4">
    <location>
        <begin position="466"/>
        <end position="727"/>
    </location>
</feature>
<dbReference type="CDD" id="cd01949">
    <property type="entry name" value="GGDEF"/>
    <property type="match status" value="1"/>
</dbReference>
<dbReference type="SUPFAM" id="SSF55073">
    <property type="entry name" value="Nucleotide cyclase"/>
    <property type="match status" value="1"/>
</dbReference>
<dbReference type="PANTHER" id="PTHR44757">
    <property type="entry name" value="DIGUANYLATE CYCLASE DGCP"/>
    <property type="match status" value="1"/>
</dbReference>
<evidence type="ECO:0000313" key="7">
    <source>
        <dbReference type="Proteomes" id="UP000293433"/>
    </source>
</evidence>
<reference evidence="6 7" key="1">
    <citation type="submission" date="2019-02" db="EMBL/GenBank/DDBJ databases">
        <title>Genomic Encyclopedia of Type Strains, Phase IV (KMG-IV): sequencing the most valuable type-strain genomes for metagenomic binning, comparative biology and taxonomic classification.</title>
        <authorList>
            <person name="Goeker M."/>
        </authorList>
    </citation>
    <scope>NUCLEOTIDE SEQUENCE [LARGE SCALE GENOMIC DNA]</scope>
    <source>
        <strain evidence="6 7">DSM 10617</strain>
    </source>
</reference>
<evidence type="ECO:0000259" key="2">
    <source>
        <dbReference type="PROSITE" id="PS50110"/>
    </source>
</evidence>
<dbReference type="Proteomes" id="UP000293433">
    <property type="component" value="Unassembled WGS sequence"/>
</dbReference>
<dbReference type="PANTHER" id="PTHR44757:SF2">
    <property type="entry name" value="BIOFILM ARCHITECTURE MAINTENANCE PROTEIN MBAA"/>
    <property type="match status" value="1"/>
</dbReference>
<evidence type="ECO:0000259" key="5">
    <source>
        <dbReference type="PROSITE" id="PS50887"/>
    </source>
</evidence>
<evidence type="ECO:0000256" key="1">
    <source>
        <dbReference type="PROSITE-ProRule" id="PRU00169"/>
    </source>
</evidence>
<organism evidence="6 7">
    <name type="scientific">Sphaerotilus mobilis</name>
    <dbReference type="NCBI Taxonomy" id="47994"/>
    <lineage>
        <taxon>Bacteria</taxon>
        <taxon>Pseudomonadati</taxon>
        <taxon>Pseudomonadota</taxon>
        <taxon>Betaproteobacteria</taxon>
        <taxon>Burkholderiales</taxon>
        <taxon>Sphaerotilaceae</taxon>
        <taxon>Sphaerotilus</taxon>
    </lineage>
</organism>
<dbReference type="GO" id="GO:0000160">
    <property type="term" value="P:phosphorelay signal transduction system"/>
    <property type="evidence" value="ECO:0007669"/>
    <property type="project" value="InterPro"/>
</dbReference>
<dbReference type="SMART" id="SM00267">
    <property type="entry name" value="GGDEF"/>
    <property type="match status" value="1"/>
</dbReference>
<dbReference type="PROSITE" id="PS50887">
    <property type="entry name" value="GGDEF"/>
    <property type="match status" value="1"/>
</dbReference>
<dbReference type="Pfam" id="PF00563">
    <property type="entry name" value="EAL"/>
    <property type="match status" value="1"/>
</dbReference>
<feature type="domain" description="PAC" evidence="3">
    <location>
        <begin position="221"/>
        <end position="273"/>
    </location>
</feature>
<feature type="domain" description="Response regulatory" evidence="2">
    <location>
        <begin position="19"/>
        <end position="135"/>
    </location>
</feature>
<dbReference type="PROSITE" id="PS50883">
    <property type="entry name" value="EAL"/>
    <property type="match status" value="1"/>
</dbReference>
<dbReference type="Pfam" id="PF00990">
    <property type="entry name" value="GGDEF"/>
    <property type="match status" value="1"/>
</dbReference>
<evidence type="ECO:0000259" key="3">
    <source>
        <dbReference type="PROSITE" id="PS50113"/>
    </source>
</evidence>
<dbReference type="Pfam" id="PF08448">
    <property type="entry name" value="PAS_4"/>
    <property type="match status" value="1"/>
</dbReference>
<proteinExistence type="predicted"/>
<dbReference type="InterPro" id="IPR035965">
    <property type="entry name" value="PAS-like_dom_sf"/>
</dbReference>
<feature type="domain" description="GGDEF" evidence="5">
    <location>
        <begin position="305"/>
        <end position="457"/>
    </location>
</feature>
<gene>
    <name evidence="6" type="ORF">EV685_1817</name>
</gene>
<dbReference type="InterPro" id="IPR011006">
    <property type="entry name" value="CheY-like_superfamily"/>
</dbReference>
<accession>A0A4Q7LTU6</accession>
<comment type="caution">
    <text evidence="6">The sequence shown here is derived from an EMBL/GenBank/DDBJ whole genome shotgun (WGS) entry which is preliminary data.</text>
</comment>
<dbReference type="Pfam" id="PF00072">
    <property type="entry name" value="Response_reg"/>
    <property type="match status" value="1"/>
</dbReference>
<dbReference type="SMART" id="SM00448">
    <property type="entry name" value="REC"/>
    <property type="match status" value="1"/>
</dbReference>
<dbReference type="InterPro" id="IPR013656">
    <property type="entry name" value="PAS_4"/>
</dbReference>
<keyword evidence="1" id="KW-0597">Phosphoprotein</keyword>
<dbReference type="AlphaFoldDB" id="A0A4Q7LTU6"/>
<keyword evidence="7" id="KW-1185">Reference proteome</keyword>
<dbReference type="Gene3D" id="3.40.50.2300">
    <property type="match status" value="1"/>
</dbReference>
<protein>
    <submittedName>
        <fullName evidence="6">Diguanylate cyclase (GGDEF)-like protein</fullName>
    </submittedName>
</protein>
<sequence>MFFNNHFSSSAIAEVRQPRILLVDDDEVSLMLTAAALRERGFAVTEANHGDRALRLLGDWTPDLIVLDALMPGRDGFDTCIELRGLPGFELMPVLMLTGLDDDASIERAYEAGATDFFVKSTQWSLLAGRLRYLLRTSRIHLELLRSRAKLARAQDLARMGSFEWHGNATGLVLEAEALRVFGRGPQETLSLGQLLRALVGEERAGFCALLREVVRHSTVIDTDVRIVMPDHRQRVVHIEAEPEFDEQGNLVGYTGVVQDVTDRRMIEDRIRHLANFDPLTGMPNRRQLILRAERMLEHARRQGHDSALLLIDLDRFKNINDTLGHGSGDELLVAMSRRLRRCVDYHDKLSDTDVDAGMQRSHLGLETVGRHGGDEFVVLLPEVPHEAAALAVGQKVLDALRQPVLLGGREYFVTGSVGLAMFPRDGISVVDLMRHADLAMYSVKGSGRNAMAVYQAQMGGRNREKLELESALHKALERGELVLHYQPKVEVGRDAEGRSVVIRVIGVEALMRWQRAGVLVPPAEFIPLAEETGLIVPMSDWALREAARQIRRWRDHDGLALTVAVNLPSRSFERGDVLDLIHSAAAAHDVPLSSLVLEITETGLMKGIDEVTPMLHRLNQHGVGLSIDDFGTGYSSLSYLTQLPISELKIDRSFVHRLDQSGGNSAVVTAIVALAGGLGLKLVAEGVENEAQRDVLLRLGCHTMQGFLYALPMPADEVVNWVRQQRL</sequence>
<evidence type="ECO:0000259" key="4">
    <source>
        <dbReference type="PROSITE" id="PS50883"/>
    </source>
</evidence>
<name>A0A4Q7LTU6_9BURK</name>
<dbReference type="PROSITE" id="PS50113">
    <property type="entry name" value="PAC"/>
    <property type="match status" value="1"/>
</dbReference>
<evidence type="ECO:0000313" key="6">
    <source>
        <dbReference type="EMBL" id="RZS57249.1"/>
    </source>
</evidence>